<keyword evidence="4" id="KW-1185">Reference proteome</keyword>
<dbReference type="RefSeq" id="WP_109565384.1">
    <property type="nucleotide sequence ID" value="NZ_QGDJ01000009.1"/>
</dbReference>
<evidence type="ECO:0000313" key="5">
    <source>
        <dbReference type="Proteomes" id="UP000251571"/>
    </source>
</evidence>
<evidence type="ECO:0000313" key="2">
    <source>
        <dbReference type="EMBL" id="PWJ16173.1"/>
    </source>
</evidence>
<feature type="transmembrane region" description="Helical" evidence="1">
    <location>
        <begin position="110"/>
        <end position="132"/>
    </location>
</feature>
<dbReference type="AlphaFoldDB" id="A0A2Y9AYG6"/>
<feature type="transmembrane region" description="Helical" evidence="1">
    <location>
        <begin position="12"/>
        <end position="35"/>
    </location>
</feature>
<feature type="transmembrane region" description="Helical" evidence="1">
    <location>
        <begin position="427"/>
        <end position="446"/>
    </location>
</feature>
<evidence type="ECO:0000313" key="4">
    <source>
        <dbReference type="Proteomes" id="UP000245839"/>
    </source>
</evidence>
<protein>
    <recommendedName>
        <fullName evidence="6">4-amino-4-deoxy-L-arabinose transferase</fullName>
    </recommendedName>
</protein>
<dbReference type="Proteomes" id="UP000245839">
    <property type="component" value="Unassembled WGS sequence"/>
</dbReference>
<accession>A0A2Y9AYG6</accession>
<dbReference type="EMBL" id="UETC01000009">
    <property type="protein sequence ID" value="SSA49176.1"/>
    <property type="molecule type" value="Genomic_DNA"/>
</dbReference>
<evidence type="ECO:0000313" key="3">
    <source>
        <dbReference type="EMBL" id="SSA49176.1"/>
    </source>
</evidence>
<reference evidence="2 4" key="2">
    <citation type="submission" date="2018-03" db="EMBL/GenBank/DDBJ databases">
        <title>Genomic Encyclopedia of Archaeal and Bacterial Type Strains, Phase II (KMG-II): from individual species to whole genera.</title>
        <authorList>
            <person name="Goeker M."/>
        </authorList>
    </citation>
    <scope>NUCLEOTIDE SEQUENCE [LARGE SCALE GENOMIC DNA]</scope>
    <source>
        <strain evidence="2 4">DSM 25227</strain>
    </source>
</reference>
<feature type="transmembrane region" description="Helical" evidence="1">
    <location>
        <begin position="234"/>
        <end position="257"/>
    </location>
</feature>
<dbReference type="Proteomes" id="UP000251571">
    <property type="component" value="Unassembled WGS sequence"/>
</dbReference>
<reference evidence="3 5" key="1">
    <citation type="submission" date="2016-10" db="EMBL/GenBank/DDBJ databases">
        <authorList>
            <person name="Cai Z."/>
        </authorList>
    </citation>
    <scope>NUCLEOTIDE SEQUENCE [LARGE SCALE GENOMIC DNA]</scope>
    <source>
        <strain evidence="3 5">DSM 25227</strain>
    </source>
</reference>
<feature type="transmembrane region" description="Helical" evidence="1">
    <location>
        <begin position="165"/>
        <end position="181"/>
    </location>
</feature>
<feature type="transmembrane region" description="Helical" evidence="1">
    <location>
        <begin position="139"/>
        <end position="159"/>
    </location>
</feature>
<proteinExistence type="predicted"/>
<evidence type="ECO:0000256" key="1">
    <source>
        <dbReference type="SAM" id="Phobius"/>
    </source>
</evidence>
<keyword evidence="1" id="KW-0812">Transmembrane</keyword>
<keyword evidence="1" id="KW-0472">Membrane</keyword>
<dbReference type="OrthoDB" id="1082056at2"/>
<feature type="transmembrane region" description="Helical" evidence="1">
    <location>
        <begin position="352"/>
        <end position="372"/>
    </location>
</feature>
<gene>
    <name evidence="2" type="ORF">BCF38_10957</name>
    <name evidence="3" type="ORF">SAMN05421539_10957</name>
</gene>
<organism evidence="3 5">
    <name type="scientific">Jannaschia seohaensis</name>
    <dbReference type="NCBI Taxonomy" id="475081"/>
    <lineage>
        <taxon>Bacteria</taxon>
        <taxon>Pseudomonadati</taxon>
        <taxon>Pseudomonadota</taxon>
        <taxon>Alphaproteobacteria</taxon>
        <taxon>Rhodobacterales</taxon>
        <taxon>Roseobacteraceae</taxon>
        <taxon>Jannaschia</taxon>
    </lineage>
</organism>
<feature type="transmembrane region" description="Helical" evidence="1">
    <location>
        <begin position="392"/>
        <end position="415"/>
    </location>
</feature>
<sequence length="592" mass="60569">MTMSAAPARLRAGLPLWPAIWTGCFVLLLALWSTIGLPDGPVETMVMGNDAGMRLLTLRDLSAGQGWFDARQPRLGLDGTEMHWSRLVDAPMLVLVAALEPVLGRAGAEYALLLVWPLAMLAAVLATCAMIARRLGGDLAALLTVGAGLLTLMLRWRFMPGDIDHHNVQVLLLVLALWGVLTRHESRWAAPGAGLAIAASLCVGVETLPLLTLLGLTVAGLWATGGEAERAPALGFTLGLGGGLTVLFPLTAPEMAWRGGFCDAISTDLAIPVLAGAALLAGLAWTLSERAAPVRGAALVGGGAALAAAVAVFMPTCLSNPYAALDPFLVEHWLKQTDEAKGIAMKTAEGELSYLVIAVISALAAIALPLTIGRAGLLPGALIGLGLAIATYQVRGLLSVVVLTVLALSVVAAILRDRAKARPAPATTGLSAAAVFLLAGAATLLGPGSKILEPRPTATASTPSCAEAGAWEALAALPPGRVANGSNAGVPILLGTGHSVLAAPYHRNQAGLRVAYTLMLAETDAEAEAVLRRTGADYVALCPGDGDVATLIDGHPDSFAARIAAGAVPAFLRPVPGTETAAARLFTVGPQS</sequence>
<keyword evidence="1" id="KW-1133">Transmembrane helix</keyword>
<name>A0A2Y9AYG6_9RHOB</name>
<feature type="transmembrane region" description="Helical" evidence="1">
    <location>
        <begin position="269"/>
        <end position="288"/>
    </location>
</feature>
<feature type="transmembrane region" description="Helical" evidence="1">
    <location>
        <begin position="193"/>
        <end position="222"/>
    </location>
</feature>
<evidence type="ECO:0008006" key="6">
    <source>
        <dbReference type="Google" id="ProtNLM"/>
    </source>
</evidence>
<dbReference type="EMBL" id="QGDJ01000009">
    <property type="protein sequence ID" value="PWJ16173.1"/>
    <property type="molecule type" value="Genomic_DNA"/>
</dbReference>
<feature type="transmembrane region" description="Helical" evidence="1">
    <location>
        <begin position="294"/>
        <end position="314"/>
    </location>
</feature>